<dbReference type="PANTHER" id="PTHR45663">
    <property type="entry name" value="GEO12009P1"/>
    <property type="match status" value="1"/>
</dbReference>
<feature type="site" description="Deprotonates C-terminal active site Cys" evidence="5">
    <location>
        <position position="32"/>
    </location>
</feature>
<dbReference type="PRINTS" id="PR00421">
    <property type="entry name" value="THIOREDOXIN"/>
</dbReference>
<feature type="active site" description="Nucleophile" evidence="5">
    <location>
        <position position="41"/>
    </location>
</feature>
<evidence type="ECO:0000259" key="7">
    <source>
        <dbReference type="PROSITE" id="PS51352"/>
    </source>
</evidence>
<evidence type="ECO:0000256" key="5">
    <source>
        <dbReference type="PIRSR" id="PIRSR000077-1"/>
    </source>
</evidence>
<dbReference type="Pfam" id="PF00085">
    <property type="entry name" value="Thioredoxin"/>
    <property type="match status" value="1"/>
</dbReference>
<keyword evidence="1" id="KW-0813">Transport</keyword>
<dbReference type="PANTHER" id="PTHR45663:SF11">
    <property type="entry name" value="GEO12009P1"/>
    <property type="match status" value="1"/>
</dbReference>
<name>A0A0W1RAA0_9EURY</name>
<protein>
    <submittedName>
        <fullName evidence="8">Thioredoxin</fullName>
    </submittedName>
</protein>
<dbReference type="CDD" id="cd02947">
    <property type="entry name" value="TRX_family"/>
    <property type="match status" value="1"/>
</dbReference>
<reference evidence="8 9" key="1">
    <citation type="submission" date="2015-12" db="EMBL/GenBank/DDBJ databases">
        <title>Haloprofundus marisrubri gen. nov., sp. nov., an extremely halophilic archaeon isolated from the Discovery deep brine-seawater interface in the Red Sea.</title>
        <authorList>
            <person name="Zhang G."/>
            <person name="Stingl U."/>
            <person name="Rashid M."/>
        </authorList>
    </citation>
    <scope>NUCLEOTIDE SEQUENCE [LARGE SCALE GENOMIC DNA]</scope>
    <source>
        <strain evidence="8 9">SB9</strain>
    </source>
</reference>
<evidence type="ECO:0000256" key="2">
    <source>
        <dbReference type="ARBA" id="ARBA00022982"/>
    </source>
</evidence>
<dbReference type="SUPFAM" id="SSF52833">
    <property type="entry name" value="Thioredoxin-like"/>
    <property type="match status" value="1"/>
</dbReference>
<dbReference type="GO" id="GO:0015035">
    <property type="term" value="F:protein-disulfide reductase activity"/>
    <property type="evidence" value="ECO:0007669"/>
    <property type="project" value="InterPro"/>
</dbReference>
<dbReference type="STRING" id="1514971.AUR64_12470"/>
<dbReference type="InterPro" id="IPR005746">
    <property type="entry name" value="Thioredoxin"/>
</dbReference>
<accession>A0A0W1RAA0</accession>
<proteinExistence type="predicted"/>
<evidence type="ECO:0000313" key="9">
    <source>
        <dbReference type="Proteomes" id="UP000054387"/>
    </source>
</evidence>
<dbReference type="PROSITE" id="PS00194">
    <property type="entry name" value="THIOREDOXIN_1"/>
    <property type="match status" value="1"/>
</dbReference>
<evidence type="ECO:0000256" key="1">
    <source>
        <dbReference type="ARBA" id="ARBA00022448"/>
    </source>
</evidence>
<dbReference type="InterPro" id="IPR017937">
    <property type="entry name" value="Thioredoxin_CS"/>
</dbReference>
<dbReference type="AlphaFoldDB" id="A0A0W1RAA0"/>
<keyword evidence="2" id="KW-0249">Electron transport</keyword>
<dbReference type="NCBIfam" id="TIGR01068">
    <property type="entry name" value="thioredoxin"/>
    <property type="match status" value="1"/>
</dbReference>
<keyword evidence="9" id="KW-1185">Reference proteome</keyword>
<dbReference type="InterPro" id="IPR036249">
    <property type="entry name" value="Thioredoxin-like_sf"/>
</dbReference>
<dbReference type="EMBL" id="LOPU01000018">
    <property type="protein sequence ID" value="KTG10376.1"/>
    <property type="molecule type" value="Genomic_DNA"/>
</dbReference>
<feature type="site" description="Contributes to redox potential value" evidence="5">
    <location>
        <position position="40"/>
    </location>
</feature>
<evidence type="ECO:0000256" key="6">
    <source>
        <dbReference type="PIRSR" id="PIRSR000077-4"/>
    </source>
</evidence>
<keyword evidence="4 6" id="KW-0676">Redox-active center</keyword>
<organism evidence="8 9">
    <name type="scientific">Haloprofundus marisrubri</name>
    <dbReference type="NCBI Taxonomy" id="1514971"/>
    <lineage>
        <taxon>Archaea</taxon>
        <taxon>Methanobacteriati</taxon>
        <taxon>Methanobacteriota</taxon>
        <taxon>Stenosarchaea group</taxon>
        <taxon>Halobacteria</taxon>
        <taxon>Halobacteriales</taxon>
        <taxon>Haloferacaceae</taxon>
        <taxon>Haloprofundus</taxon>
    </lineage>
</organism>
<evidence type="ECO:0000256" key="3">
    <source>
        <dbReference type="ARBA" id="ARBA00023157"/>
    </source>
</evidence>
<dbReference type="OrthoDB" id="35385at2157"/>
<dbReference type="GO" id="GO:0005737">
    <property type="term" value="C:cytoplasm"/>
    <property type="evidence" value="ECO:0007669"/>
    <property type="project" value="TreeGrafter"/>
</dbReference>
<dbReference type="PROSITE" id="PS51352">
    <property type="entry name" value="THIOREDOXIN_2"/>
    <property type="match status" value="1"/>
</dbReference>
<dbReference type="Gene3D" id="3.40.30.10">
    <property type="entry name" value="Glutaredoxin"/>
    <property type="match status" value="1"/>
</dbReference>
<dbReference type="InterPro" id="IPR013766">
    <property type="entry name" value="Thioredoxin_domain"/>
</dbReference>
<dbReference type="Proteomes" id="UP000054387">
    <property type="component" value="Unassembled WGS sequence"/>
</dbReference>
<keyword evidence="3 6" id="KW-1015">Disulfide bond</keyword>
<dbReference type="PIRSF" id="PIRSF000077">
    <property type="entry name" value="Thioredoxin"/>
    <property type="match status" value="1"/>
</dbReference>
<feature type="disulfide bond" description="Redox-active" evidence="6">
    <location>
        <begin position="38"/>
        <end position="41"/>
    </location>
</feature>
<feature type="active site" description="Nucleophile" evidence="5">
    <location>
        <position position="38"/>
    </location>
</feature>
<evidence type="ECO:0000256" key="4">
    <source>
        <dbReference type="ARBA" id="ARBA00023284"/>
    </source>
</evidence>
<feature type="site" description="Contributes to redox potential value" evidence="5">
    <location>
        <position position="39"/>
    </location>
</feature>
<gene>
    <name evidence="8" type="ORF">AUR64_12470</name>
</gene>
<sequence>MSTPESAEKPVYVEGQSHLESLVSDNDVVVVDYYADWCGPCKMLEPTLEELAAETDAVVAKLDIDEHQQLAQSAGVRSVPTLEFYANGEAAERVVGVQEKSALESMVSQLSS</sequence>
<dbReference type="RefSeq" id="WP_058581729.1">
    <property type="nucleotide sequence ID" value="NZ_LOPU01000018.1"/>
</dbReference>
<dbReference type="PROSITE" id="PS51354">
    <property type="entry name" value="GLUTAREDOXIN_2"/>
    <property type="match status" value="1"/>
</dbReference>
<comment type="caution">
    <text evidence="8">The sequence shown here is derived from an EMBL/GenBank/DDBJ whole genome shotgun (WGS) entry which is preliminary data.</text>
</comment>
<evidence type="ECO:0000313" key="8">
    <source>
        <dbReference type="EMBL" id="KTG10376.1"/>
    </source>
</evidence>
<feature type="domain" description="Thioredoxin" evidence="7">
    <location>
        <begin position="1"/>
        <end position="112"/>
    </location>
</feature>